<evidence type="ECO:0000313" key="7">
    <source>
        <dbReference type="Proteomes" id="UP000541558"/>
    </source>
</evidence>
<dbReference type="InterPro" id="IPR029030">
    <property type="entry name" value="Caspase-like_dom_sf"/>
</dbReference>
<keyword evidence="3" id="KW-0645">Protease</keyword>
<dbReference type="AlphaFoldDB" id="A0A8H5F434"/>
<dbReference type="OrthoDB" id="3223806at2759"/>
<sequence length="683" mass="76114">MNPAETYALVIGINEYQSPEYSDLTAGVGDANAMASFLETTLKVPAENIINLRDRQASRRGILNGFKALELRSEKSFSTCIIIFYAGHGARTERPLEWQDWATDSEHVEMLCPSDIGMPTGSPDGSVVEGIPDRTVCYLLNGLSQLRGNNITLILDCCCSAGLNRGGGEAMEVKPRQIINPPKLSGRADPRVTVPPVDPTATTATRGMRRSPGFGGKFQDSHVLLAACGRDRVAYEHDGRGLFTSVLLSNLQQVNLQTMTYTGLMGRLKMPHWQTPHCEGSNVDRPLFNRQGRRSDPAYIPCKRYFDNDKKVQVSIDAGMAQGITVGELFAIHENNYLEDGSNINPQIGVLSAKSVATGTAFLQHPPGHPKFKIPKNFYAKRIDWGNDPPKVYSNDKAWLERVLLAPKSATGRRVITVDNEDEASLTIEVAKDWSFAHLYRNDPLLNEYLPRQFPFKFRGDVPGDIQTIIGAWQHFNYHLHRRGKNEFPQVRMELHYLEPIDPDDDGMDSFEPENYKVQGGNLLVSEPSEVRVPDSDADRPLGMTLYNDGDVPIYPYLFYFDPNDLTIIPWFTAPFGAGTGNVDPPLEAHSQFHIGYGNGAATPWQFCFEDDRDKDVGFFKLFLSVSPVNFHSLIQEESPFKRIGSTRGASPGPADQQRSEALEKLDKDSWGVKMATVIQLRD</sequence>
<evidence type="ECO:0000256" key="2">
    <source>
        <dbReference type="ARBA" id="ARBA00022703"/>
    </source>
</evidence>
<evidence type="ECO:0000259" key="5">
    <source>
        <dbReference type="Pfam" id="PF00656"/>
    </source>
</evidence>
<dbReference type="GO" id="GO:0004197">
    <property type="term" value="F:cysteine-type endopeptidase activity"/>
    <property type="evidence" value="ECO:0007669"/>
    <property type="project" value="InterPro"/>
</dbReference>
<evidence type="ECO:0000256" key="1">
    <source>
        <dbReference type="ARBA" id="ARBA00009005"/>
    </source>
</evidence>
<dbReference type="PANTHER" id="PTHR48104">
    <property type="entry name" value="METACASPASE-4"/>
    <property type="match status" value="1"/>
</dbReference>
<feature type="compositionally biased region" description="Low complexity" evidence="4">
    <location>
        <begin position="191"/>
        <end position="206"/>
    </location>
</feature>
<keyword evidence="2" id="KW-0053">Apoptosis</keyword>
<keyword evidence="7" id="KW-1185">Reference proteome</keyword>
<keyword evidence="3" id="KW-0378">Hydrolase</keyword>
<dbReference type="SUPFAM" id="SSF52129">
    <property type="entry name" value="Caspase-like"/>
    <property type="match status" value="1"/>
</dbReference>
<comment type="similarity">
    <text evidence="1">Belongs to the peptidase C14B family.</text>
</comment>
<dbReference type="EMBL" id="JAACJK010000167">
    <property type="protein sequence ID" value="KAF5322964.1"/>
    <property type="molecule type" value="Genomic_DNA"/>
</dbReference>
<evidence type="ECO:0000256" key="3">
    <source>
        <dbReference type="ARBA" id="ARBA00022807"/>
    </source>
</evidence>
<gene>
    <name evidence="6" type="ORF">D9611_009321</name>
</gene>
<dbReference type="PANTHER" id="PTHR48104:SF30">
    <property type="entry name" value="METACASPASE-1"/>
    <property type="match status" value="1"/>
</dbReference>
<feature type="region of interest" description="Disordered" evidence="4">
    <location>
        <begin position="643"/>
        <end position="664"/>
    </location>
</feature>
<keyword evidence="3" id="KW-0788">Thiol protease</keyword>
<evidence type="ECO:0000313" key="6">
    <source>
        <dbReference type="EMBL" id="KAF5322964.1"/>
    </source>
</evidence>
<dbReference type="InterPro" id="IPR050452">
    <property type="entry name" value="Metacaspase"/>
</dbReference>
<dbReference type="GO" id="GO:0006915">
    <property type="term" value="P:apoptotic process"/>
    <property type="evidence" value="ECO:0007669"/>
    <property type="project" value="UniProtKB-KW"/>
</dbReference>
<dbReference type="Pfam" id="PF00656">
    <property type="entry name" value="Peptidase_C14"/>
    <property type="match status" value="1"/>
</dbReference>
<reference evidence="6 7" key="1">
    <citation type="journal article" date="2020" name="ISME J.">
        <title>Uncovering the hidden diversity of litter-decomposition mechanisms in mushroom-forming fungi.</title>
        <authorList>
            <person name="Floudas D."/>
            <person name="Bentzer J."/>
            <person name="Ahren D."/>
            <person name="Johansson T."/>
            <person name="Persson P."/>
            <person name="Tunlid A."/>
        </authorList>
    </citation>
    <scope>NUCLEOTIDE SEQUENCE [LARGE SCALE GENOMIC DNA]</scope>
    <source>
        <strain evidence="6 7">CBS 175.51</strain>
    </source>
</reference>
<dbReference type="GO" id="GO:0006508">
    <property type="term" value="P:proteolysis"/>
    <property type="evidence" value="ECO:0007669"/>
    <property type="project" value="InterPro"/>
</dbReference>
<evidence type="ECO:0000256" key="4">
    <source>
        <dbReference type="SAM" id="MobiDB-lite"/>
    </source>
</evidence>
<dbReference type="Gene3D" id="3.40.50.1460">
    <property type="match status" value="1"/>
</dbReference>
<dbReference type="InterPro" id="IPR011600">
    <property type="entry name" value="Pept_C14_caspase"/>
</dbReference>
<feature type="domain" description="Peptidase C14 caspase" evidence="5">
    <location>
        <begin position="7"/>
        <end position="256"/>
    </location>
</feature>
<organism evidence="6 7">
    <name type="scientific">Ephemerocybe angulata</name>
    <dbReference type="NCBI Taxonomy" id="980116"/>
    <lineage>
        <taxon>Eukaryota</taxon>
        <taxon>Fungi</taxon>
        <taxon>Dikarya</taxon>
        <taxon>Basidiomycota</taxon>
        <taxon>Agaricomycotina</taxon>
        <taxon>Agaricomycetes</taxon>
        <taxon>Agaricomycetidae</taxon>
        <taxon>Agaricales</taxon>
        <taxon>Agaricineae</taxon>
        <taxon>Psathyrellaceae</taxon>
        <taxon>Ephemerocybe</taxon>
    </lineage>
</organism>
<dbReference type="Proteomes" id="UP000541558">
    <property type="component" value="Unassembled WGS sequence"/>
</dbReference>
<dbReference type="GO" id="GO:0005737">
    <property type="term" value="C:cytoplasm"/>
    <property type="evidence" value="ECO:0007669"/>
    <property type="project" value="TreeGrafter"/>
</dbReference>
<protein>
    <recommendedName>
        <fullName evidence="5">Peptidase C14 caspase domain-containing protein</fullName>
    </recommendedName>
</protein>
<feature type="region of interest" description="Disordered" evidence="4">
    <location>
        <begin position="181"/>
        <end position="213"/>
    </location>
</feature>
<comment type="caution">
    <text evidence="6">The sequence shown here is derived from an EMBL/GenBank/DDBJ whole genome shotgun (WGS) entry which is preliminary data.</text>
</comment>
<accession>A0A8H5F434</accession>
<proteinExistence type="inferred from homology"/>
<name>A0A8H5F434_9AGAR</name>